<sequence>MISPVRTELTVTDNVPFGQPVAGPAGVYRFYALTLERPAWKSWRPGQFIMLRPMQDSEGSTWARPLSICRVTSQSLVLFFRVLGPGTDRLSRLKSGDRVVVWGPLGTSFEMRPDTPTLLLARGVGIAPFAGYADVHPAPASLFMLFGHGLPSNNYPTDAMAARMEMENMRDRTPGELEQFHKVVREKMMEYKEHGGMCLACGPMPFLKRVWERAMELELPTQLSLEERMACGTGACLGCTTITSKHWPDPVRAGLPVQTCTSGPVFWASDIDLHAVLPGERSV</sequence>
<feature type="binding site" evidence="12">
    <location>
        <position position="239"/>
    </location>
    <ligand>
        <name>[2Fe-2S] cluster</name>
        <dbReference type="ChEBI" id="CHEBI:190135"/>
    </ligand>
</feature>
<dbReference type="RefSeq" id="WP_304120844.1">
    <property type="nucleotide sequence ID" value="NZ_DYZA01000044.1"/>
</dbReference>
<dbReference type="PROSITE" id="PS51384">
    <property type="entry name" value="FAD_FR"/>
    <property type="match status" value="1"/>
</dbReference>
<evidence type="ECO:0000256" key="7">
    <source>
        <dbReference type="ARBA" id="ARBA00022982"/>
    </source>
</evidence>
<evidence type="ECO:0000259" key="13">
    <source>
        <dbReference type="PROSITE" id="PS51384"/>
    </source>
</evidence>
<dbReference type="GO" id="GO:0050660">
    <property type="term" value="F:flavin adenine dinucleotide binding"/>
    <property type="evidence" value="ECO:0007669"/>
    <property type="project" value="InterPro"/>
</dbReference>
<evidence type="ECO:0000256" key="11">
    <source>
        <dbReference type="PIRSR" id="PIRSR006816-1"/>
    </source>
</evidence>
<keyword evidence="8 12" id="KW-0408">Iron</keyword>
<evidence type="ECO:0000256" key="5">
    <source>
        <dbReference type="ARBA" id="ARBA00022723"/>
    </source>
</evidence>
<reference evidence="14" key="1">
    <citation type="journal article" date="2021" name="PeerJ">
        <title>Extensive microbial diversity within the chicken gut microbiome revealed by metagenomics and culture.</title>
        <authorList>
            <person name="Gilroy R."/>
            <person name="Ravi A."/>
            <person name="Getino M."/>
            <person name="Pursley I."/>
            <person name="Horton D.L."/>
            <person name="Alikhan N.F."/>
            <person name="Baker D."/>
            <person name="Gharbi K."/>
            <person name="Hall N."/>
            <person name="Watson M."/>
            <person name="Adriaenssens E.M."/>
            <person name="Foster-Nyarko E."/>
            <person name="Jarju S."/>
            <person name="Secka A."/>
            <person name="Antonio M."/>
            <person name="Oren A."/>
            <person name="Chaudhuri R.R."/>
            <person name="La Ragione R."/>
            <person name="Hildebrand F."/>
            <person name="Pallen M.J."/>
        </authorList>
    </citation>
    <scope>NUCLEOTIDE SEQUENCE</scope>
    <source>
        <strain evidence="14">ChiGjej2B2-19336</strain>
    </source>
</reference>
<dbReference type="Pfam" id="PF10418">
    <property type="entry name" value="DHODB_Fe-S_bind"/>
    <property type="match status" value="1"/>
</dbReference>
<dbReference type="SUPFAM" id="SSF52343">
    <property type="entry name" value="Ferredoxin reductase-like, C-terminal NADP-linked domain"/>
    <property type="match status" value="1"/>
</dbReference>
<dbReference type="InterPro" id="IPR037117">
    <property type="entry name" value="Dihydroorotate_DH_ele_sf"/>
</dbReference>
<dbReference type="PIRSF" id="PIRSF006816">
    <property type="entry name" value="Cyc3_hyd_g"/>
    <property type="match status" value="1"/>
</dbReference>
<dbReference type="InterPro" id="IPR017927">
    <property type="entry name" value="FAD-bd_FR_type"/>
</dbReference>
<proteinExistence type="inferred from homology"/>
<evidence type="ECO:0000256" key="1">
    <source>
        <dbReference type="ARBA" id="ARBA00006422"/>
    </source>
</evidence>
<comment type="similarity">
    <text evidence="1">Belongs to the PyrK family.</text>
</comment>
<keyword evidence="3 11" id="KW-0285">Flavoprotein</keyword>
<feature type="binding site" evidence="12">
    <location>
        <position position="236"/>
    </location>
    <ligand>
        <name>[2Fe-2S] cluster</name>
        <dbReference type="ChEBI" id="CHEBI:190135"/>
    </ligand>
</feature>
<keyword evidence="5 12" id="KW-0479">Metal-binding</keyword>
<evidence type="ECO:0000256" key="3">
    <source>
        <dbReference type="ARBA" id="ARBA00022630"/>
    </source>
</evidence>
<feature type="binding site" evidence="11">
    <location>
        <begin position="64"/>
        <end position="67"/>
    </location>
    <ligand>
        <name>FAD</name>
        <dbReference type="ChEBI" id="CHEBI:57692"/>
    </ligand>
</feature>
<dbReference type="GO" id="GO:0046872">
    <property type="term" value="F:metal ion binding"/>
    <property type="evidence" value="ECO:0007669"/>
    <property type="project" value="UniProtKB-KW"/>
</dbReference>
<feature type="domain" description="FAD-binding FR-type" evidence="13">
    <location>
        <begin position="4"/>
        <end position="111"/>
    </location>
</feature>
<feature type="binding site" evidence="11">
    <location>
        <begin position="86"/>
        <end position="87"/>
    </location>
    <ligand>
        <name>FAD</name>
        <dbReference type="ChEBI" id="CHEBI:57692"/>
    </ligand>
</feature>
<keyword evidence="6 11" id="KW-0274">FAD</keyword>
<feature type="binding site" evidence="12">
    <location>
        <position position="231"/>
    </location>
    <ligand>
        <name>[2Fe-2S] cluster</name>
        <dbReference type="ChEBI" id="CHEBI:190135"/>
    </ligand>
</feature>
<keyword evidence="9 12" id="KW-0411">Iron-sulfur</keyword>
<dbReference type="AlphaFoldDB" id="A0A921AUS4"/>
<keyword evidence="2" id="KW-0813">Transport</keyword>
<evidence type="ECO:0000256" key="8">
    <source>
        <dbReference type="ARBA" id="ARBA00023004"/>
    </source>
</evidence>
<dbReference type="InterPro" id="IPR012165">
    <property type="entry name" value="Cyt_c3_hydrogenase_gsu"/>
</dbReference>
<evidence type="ECO:0000256" key="4">
    <source>
        <dbReference type="ARBA" id="ARBA00022714"/>
    </source>
</evidence>
<dbReference type="InterPro" id="IPR039261">
    <property type="entry name" value="FNR_nucleotide-bd"/>
</dbReference>
<accession>A0A921AUS4</accession>
<dbReference type="EMBL" id="DYZA01000044">
    <property type="protein sequence ID" value="HJD96489.1"/>
    <property type="molecule type" value="Genomic_DNA"/>
</dbReference>
<evidence type="ECO:0000313" key="14">
    <source>
        <dbReference type="EMBL" id="HJD96489.1"/>
    </source>
</evidence>
<evidence type="ECO:0000313" key="15">
    <source>
        <dbReference type="Proteomes" id="UP000698963"/>
    </source>
</evidence>
<keyword evidence="7" id="KW-0249">Electron transport</keyword>
<dbReference type="GO" id="GO:0006221">
    <property type="term" value="P:pyrimidine nucleotide biosynthetic process"/>
    <property type="evidence" value="ECO:0007669"/>
    <property type="project" value="InterPro"/>
</dbReference>
<dbReference type="InterPro" id="IPR017938">
    <property type="entry name" value="Riboflavin_synthase-like_b-brl"/>
</dbReference>
<dbReference type="InterPro" id="IPR019480">
    <property type="entry name" value="Dihydroorotate_DH_Fe-S-bd"/>
</dbReference>
<gene>
    <name evidence="14" type="ORF">K8W16_02430</name>
</gene>
<name>A0A921AUS4_9BACT</name>
<dbReference type="PANTHER" id="PTHR43513:SF3">
    <property type="entry name" value="DIHYDROOROTATE DEHYDROGENASE B (NAD(+)), ELECTRON TRANSFER SUBUNIT-RELATED"/>
    <property type="match status" value="1"/>
</dbReference>
<evidence type="ECO:0000256" key="2">
    <source>
        <dbReference type="ARBA" id="ARBA00022448"/>
    </source>
</evidence>
<protein>
    <submittedName>
        <fullName evidence="14">Dihydroorotate dehydrogenase electron transfer subunit</fullName>
    </submittedName>
</protein>
<dbReference type="PANTHER" id="PTHR43513">
    <property type="entry name" value="DIHYDROOROTATE DEHYDROGENASE B (NAD(+)), ELECTRON TRANSFER SUBUNIT"/>
    <property type="match status" value="1"/>
</dbReference>
<reference evidence="14" key="2">
    <citation type="submission" date="2021-09" db="EMBL/GenBank/DDBJ databases">
        <authorList>
            <person name="Gilroy R."/>
        </authorList>
    </citation>
    <scope>NUCLEOTIDE SEQUENCE</scope>
    <source>
        <strain evidence="14">ChiGjej2B2-19336</strain>
    </source>
</reference>
<dbReference type="Gene3D" id="2.10.240.10">
    <property type="entry name" value="Dihydroorotate dehydrogenase, electron transfer subunit"/>
    <property type="match status" value="1"/>
</dbReference>
<keyword evidence="4 12" id="KW-0001">2Fe-2S</keyword>
<dbReference type="InterPro" id="IPR050353">
    <property type="entry name" value="PyrK_electron_transfer"/>
</dbReference>
<evidence type="ECO:0000256" key="6">
    <source>
        <dbReference type="ARBA" id="ARBA00022827"/>
    </source>
</evidence>
<comment type="caution">
    <text evidence="14">The sequence shown here is derived from an EMBL/GenBank/DDBJ whole genome shotgun (WGS) entry which is preliminary data.</text>
</comment>
<evidence type="ECO:0000256" key="9">
    <source>
        <dbReference type="ARBA" id="ARBA00023014"/>
    </source>
</evidence>
<organism evidence="14 15">
    <name type="scientific">Mailhella massiliensis</name>
    <dbReference type="NCBI Taxonomy" id="1903261"/>
    <lineage>
        <taxon>Bacteria</taxon>
        <taxon>Pseudomonadati</taxon>
        <taxon>Thermodesulfobacteriota</taxon>
        <taxon>Desulfovibrionia</taxon>
        <taxon>Desulfovibrionales</taxon>
        <taxon>Desulfovibrionaceae</taxon>
        <taxon>Mailhella</taxon>
    </lineage>
</organism>
<evidence type="ECO:0000256" key="12">
    <source>
        <dbReference type="PIRSR" id="PIRSR006816-2"/>
    </source>
</evidence>
<dbReference type="GO" id="GO:0016491">
    <property type="term" value="F:oxidoreductase activity"/>
    <property type="evidence" value="ECO:0007669"/>
    <property type="project" value="InterPro"/>
</dbReference>
<feature type="binding site" evidence="12">
    <location>
        <position position="260"/>
    </location>
    <ligand>
        <name>[2Fe-2S] cluster</name>
        <dbReference type="ChEBI" id="CHEBI:190135"/>
    </ligand>
</feature>
<evidence type="ECO:0000256" key="10">
    <source>
        <dbReference type="ARBA" id="ARBA00034078"/>
    </source>
</evidence>
<comment type="cofactor">
    <cofactor evidence="10">
        <name>[2Fe-2S] cluster</name>
        <dbReference type="ChEBI" id="CHEBI:190135"/>
    </cofactor>
</comment>
<dbReference type="Gene3D" id="2.40.30.10">
    <property type="entry name" value="Translation factors"/>
    <property type="match status" value="1"/>
</dbReference>
<dbReference type="Proteomes" id="UP000698963">
    <property type="component" value="Unassembled WGS sequence"/>
</dbReference>
<comment type="cofactor">
    <cofactor evidence="12">
        <name>[2Fe-2S] cluster</name>
        <dbReference type="ChEBI" id="CHEBI:190135"/>
    </cofactor>
    <text evidence="12">Binds 1 [2Fe-2S] cluster per subunit.</text>
</comment>
<dbReference type="SUPFAM" id="SSF63380">
    <property type="entry name" value="Riboflavin synthase domain-like"/>
    <property type="match status" value="1"/>
</dbReference>
<dbReference type="GO" id="GO:0051537">
    <property type="term" value="F:2 iron, 2 sulfur cluster binding"/>
    <property type="evidence" value="ECO:0007669"/>
    <property type="project" value="UniProtKB-KW"/>
</dbReference>
<comment type="cofactor">
    <cofactor evidence="11">
        <name>FAD</name>
        <dbReference type="ChEBI" id="CHEBI:57692"/>
    </cofactor>
    <text evidence="11">Binds 1 FAD per subunit.</text>
</comment>